<organism evidence="2 3">
    <name type="scientific">Acidianus brierleyi</name>
    <dbReference type="NCBI Taxonomy" id="41673"/>
    <lineage>
        <taxon>Archaea</taxon>
        <taxon>Thermoproteota</taxon>
        <taxon>Thermoprotei</taxon>
        <taxon>Sulfolobales</taxon>
        <taxon>Sulfolobaceae</taxon>
        <taxon>Acidianus</taxon>
    </lineage>
</organism>
<feature type="transmembrane region" description="Helical" evidence="1">
    <location>
        <begin position="7"/>
        <end position="28"/>
    </location>
</feature>
<evidence type="ECO:0000313" key="2">
    <source>
        <dbReference type="EMBL" id="AWR94245.1"/>
    </source>
</evidence>
<sequence length="149" mass="16724">MRALSDFLAFIIILLIIVGAVIPLFLYLNSIYPQSSNIDYSKLISNEVNGGTVLIYYNASPTKPEIEILKPNSNYTLISVFIQTSVYVNISKNIYGNSKALPLPLIYNFTMPNTIGKMPIYEMPILLEIRAFNTTNFIYMLPNETGIAS</sequence>
<dbReference type="EMBL" id="CP029289">
    <property type="protein sequence ID" value="AWR94245.1"/>
    <property type="molecule type" value="Genomic_DNA"/>
</dbReference>
<dbReference type="AlphaFoldDB" id="A0A2U9IDZ3"/>
<reference evidence="2 3" key="1">
    <citation type="submission" date="2018-05" db="EMBL/GenBank/DDBJ databases">
        <title>Complete Genome Sequences of Extremely Thermoacidophilic, Metal-Mobilizing Type-Strain Members of the Archaeal Family Sulfolobaceae: Acidianus brierleyi DSM-1651T, Acidianus sulfidivorans DSM-18786T, Metallosphaera hakonensis DSM-7519T, and Metallosphaera prunae DSM-10039T.</title>
        <authorList>
            <person name="Counts J.A."/>
            <person name="Kelly R.M."/>
        </authorList>
    </citation>
    <scope>NUCLEOTIDE SEQUENCE [LARGE SCALE GENOMIC DNA]</scope>
    <source>
        <strain evidence="2 3">DSM 1651</strain>
    </source>
</reference>
<evidence type="ECO:0000256" key="1">
    <source>
        <dbReference type="SAM" id="Phobius"/>
    </source>
</evidence>
<dbReference type="GeneID" id="36831731"/>
<keyword evidence="1" id="KW-1133">Transmembrane helix</keyword>
<accession>A0A2U9IDZ3</accession>
<dbReference type="RefSeq" id="WP_110270126.1">
    <property type="nucleotide sequence ID" value="NZ_CP029289.2"/>
</dbReference>
<gene>
    <name evidence="2" type="ORF">DFR85_06205</name>
</gene>
<keyword evidence="1" id="KW-0812">Transmembrane</keyword>
<protein>
    <submittedName>
        <fullName evidence="2">Uncharacterized protein</fullName>
    </submittedName>
</protein>
<dbReference type="KEGG" id="abri:DFR85_06205"/>
<keyword evidence="1" id="KW-0472">Membrane</keyword>
<evidence type="ECO:0000313" key="3">
    <source>
        <dbReference type="Proteomes" id="UP000248044"/>
    </source>
</evidence>
<dbReference type="Proteomes" id="UP000248044">
    <property type="component" value="Chromosome"/>
</dbReference>
<dbReference type="OrthoDB" id="34672at2157"/>
<proteinExistence type="predicted"/>
<keyword evidence="3" id="KW-1185">Reference proteome</keyword>
<name>A0A2U9IDZ3_9CREN</name>